<dbReference type="AlphaFoldDB" id="A0AAN7EET0"/>
<evidence type="ECO:0000313" key="2">
    <source>
        <dbReference type="EMBL" id="KAK4569055.1"/>
    </source>
</evidence>
<evidence type="ECO:0000256" key="1">
    <source>
        <dbReference type="SAM" id="MobiDB-lite"/>
    </source>
</evidence>
<name>A0AAN7EET0_QUERU</name>
<dbReference type="EMBL" id="JAXUIC010000010">
    <property type="protein sequence ID" value="KAK4569055.1"/>
    <property type="molecule type" value="Genomic_DNA"/>
</dbReference>
<accession>A0AAN7EET0</accession>
<dbReference type="Pfam" id="PF14968">
    <property type="entry name" value="CCDC84"/>
    <property type="match status" value="1"/>
</dbReference>
<dbReference type="PANTHER" id="PTHR31198:SF1">
    <property type="entry name" value="CENTROSOMAL AT-AC SPLICING FACTOR"/>
    <property type="match status" value="1"/>
</dbReference>
<protein>
    <recommendedName>
        <fullName evidence="4">TITAN-like protein</fullName>
    </recommendedName>
</protein>
<dbReference type="PANTHER" id="PTHR31198">
    <property type="entry name" value="COILED-COIL DOMAIN-CONTAINING PROTEIN 84"/>
    <property type="match status" value="1"/>
</dbReference>
<dbReference type="InterPro" id="IPR028015">
    <property type="entry name" value="CCDC84-like"/>
</dbReference>
<keyword evidence="3" id="KW-1185">Reference proteome</keyword>
<evidence type="ECO:0000313" key="3">
    <source>
        <dbReference type="Proteomes" id="UP001324115"/>
    </source>
</evidence>
<proteinExistence type="predicted"/>
<dbReference type="Proteomes" id="UP001324115">
    <property type="component" value="Unassembled WGS sequence"/>
</dbReference>
<gene>
    <name evidence="2" type="ORF">RGQ29_004450</name>
</gene>
<reference evidence="2 3" key="1">
    <citation type="journal article" date="2023" name="G3 (Bethesda)">
        <title>A haplotype-resolved chromosome-scale genome for Quercus rubra L. provides insights into the genetics of adaptive traits for red oak species.</title>
        <authorList>
            <person name="Kapoor B."/>
            <person name="Jenkins J."/>
            <person name="Schmutz J."/>
            <person name="Zhebentyayeva T."/>
            <person name="Kuelheim C."/>
            <person name="Coggeshall M."/>
            <person name="Heim C."/>
            <person name="Lasky J.R."/>
            <person name="Leites L."/>
            <person name="Islam-Faridi N."/>
            <person name="Romero-Severson J."/>
            <person name="DeLeo V.L."/>
            <person name="Lucas S.M."/>
            <person name="Lazic D."/>
            <person name="Gailing O."/>
            <person name="Carlson J."/>
            <person name="Staton M."/>
        </authorList>
    </citation>
    <scope>NUCLEOTIDE SEQUENCE [LARGE SCALE GENOMIC DNA]</scope>
    <source>
        <strain evidence="2">Pseudo-F2</strain>
    </source>
</reference>
<organism evidence="2 3">
    <name type="scientific">Quercus rubra</name>
    <name type="common">Northern red oak</name>
    <name type="synonym">Quercus borealis</name>
    <dbReference type="NCBI Taxonomy" id="3512"/>
    <lineage>
        <taxon>Eukaryota</taxon>
        <taxon>Viridiplantae</taxon>
        <taxon>Streptophyta</taxon>
        <taxon>Embryophyta</taxon>
        <taxon>Tracheophyta</taxon>
        <taxon>Spermatophyta</taxon>
        <taxon>Magnoliopsida</taxon>
        <taxon>eudicotyledons</taxon>
        <taxon>Gunneridae</taxon>
        <taxon>Pentapetalae</taxon>
        <taxon>rosids</taxon>
        <taxon>fabids</taxon>
        <taxon>Fagales</taxon>
        <taxon>Fagaceae</taxon>
        <taxon>Quercus</taxon>
    </lineage>
</organism>
<feature type="region of interest" description="Disordered" evidence="1">
    <location>
        <begin position="1"/>
        <end position="30"/>
    </location>
</feature>
<comment type="caution">
    <text evidence="2">The sequence shown here is derived from an EMBL/GenBank/DDBJ whole genome shotgun (WGS) entry which is preliminary data.</text>
</comment>
<evidence type="ECO:0008006" key="4">
    <source>
        <dbReference type="Google" id="ProtNLM"/>
    </source>
</evidence>
<sequence length="453" mass="51046">MEEKSKTQKPNPNPNPKTNTAKKKKKEKKKSEYEFCKVCNLNHDQGQRHKYFPSHKSSLSNFLSRFQAKHSDVRFFLKNPSPLRPELASKNRFWCVFCDSDIDEIGSSFACYNAINHLASADHLKNLKHFLWKYGGGMDRMDAFRILEADVAKWEKKCISLKSNAVSSSQGAVGPEIGPLNDIHNEKNYGNIDNFENSSIQSVKSSLSNGVMPLQYYTNEYQVSHSGLYEATNVGMFAHDFGSFLPAETCSDTNLWSLKDIRVNRNSQCSFPYNSYSSADGSFSNGRMYQVHENEGIVKGESSSHGLQNLTRISTLAPEEARGNVHTGAPPPWLEATEASQMDAPLKPAAGSLVPLNKSGKSKKLNPKRVGAAWAEKRKIELEMEKRGEIVKNDCDANWLPNFGRVWQSGSRKESRKEFEMEKQKLLKLGSQSEIPIEIQPYVSKRMRTEAGE</sequence>